<comment type="caution">
    <text evidence="1">The sequence shown here is derived from an EMBL/GenBank/DDBJ whole genome shotgun (WGS) entry which is preliminary data.</text>
</comment>
<protein>
    <submittedName>
        <fullName evidence="1">Uncharacterized protein</fullName>
    </submittedName>
</protein>
<name>A0A645FBK6_9ZZZZ</name>
<evidence type="ECO:0000313" key="1">
    <source>
        <dbReference type="EMBL" id="MPN10719.1"/>
    </source>
</evidence>
<sequence length="237" mass="27600">MISQEYAAFLEGRVATEQVLKTIEQLIKQDLNMEIDLETLGPPRDLTKLENYLTRTEWQYYKTRARKEQLESLVQFAQHDRRYLRAVARTSRKHDDLGVQNHNLPMVLLFREALRITGEKKAAVGLLDETIRIPFFWVKSIPRDKLPGSVALENFLLPGNKEDGADKSRHWNVFGGICLYKSPSESLKLAFQREIQDLREESFAKEKMTEFIRDIIADLNGIYYLVSMDENLVRGQH</sequence>
<dbReference type="AlphaFoldDB" id="A0A645FBK6"/>
<gene>
    <name evidence="1" type="ORF">SDC9_158016</name>
</gene>
<reference evidence="1" key="1">
    <citation type="submission" date="2019-08" db="EMBL/GenBank/DDBJ databases">
        <authorList>
            <person name="Kucharzyk K."/>
            <person name="Murdoch R.W."/>
            <person name="Higgins S."/>
            <person name="Loffler F."/>
        </authorList>
    </citation>
    <scope>NUCLEOTIDE SEQUENCE</scope>
</reference>
<accession>A0A645FBK6</accession>
<dbReference type="EMBL" id="VSSQ01056884">
    <property type="protein sequence ID" value="MPN10719.1"/>
    <property type="molecule type" value="Genomic_DNA"/>
</dbReference>
<organism evidence="1">
    <name type="scientific">bioreactor metagenome</name>
    <dbReference type="NCBI Taxonomy" id="1076179"/>
    <lineage>
        <taxon>unclassified sequences</taxon>
        <taxon>metagenomes</taxon>
        <taxon>ecological metagenomes</taxon>
    </lineage>
</organism>
<proteinExistence type="predicted"/>